<feature type="region of interest" description="Disordered" evidence="1">
    <location>
        <begin position="32"/>
        <end position="148"/>
    </location>
</feature>
<feature type="compositionally biased region" description="Polar residues" evidence="1">
    <location>
        <begin position="67"/>
        <end position="80"/>
    </location>
</feature>
<gene>
    <name evidence="3" type="ORF">AVDCRST_MAG70-2181</name>
</gene>
<dbReference type="AlphaFoldDB" id="A0A6J4V7J9"/>
<accession>A0A6J4V7J9</accession>
<evidence type="ECO:0000256" key="2">
    <source>
        <dbReference type="SAM" id="Phobius"/>
    </source>
</evidence>
<reference evidence="3" key="1">
    <citation type="submission" date="2020-02" db="EMBL/GenBank/DDBJ databases">
        <authorList>
            <person name="Meier V. D."/>
        </authorList>
    </citation>
    <scope>NUCLEOTIDE SEQUENCE</scope>
    <source>
        <strain evidence="3">AVDCRST_MAG70</strain>
    </source>
</reference>
<keyword evidence="2" id="KW-1133">Transmembrane helix</keyword>
<dbReference type="EMBL" id="CADCWH010000353">
    <property type="protein sequence ID" value="CAA9567637.1"/>
    <property type="molecule type" value="Genomic_DNA"/>
</dbReference>
<feature type="transmembrane region" description="Helical" evidence="2">
    <location>
        <begin position="6"/>
        <end position="29"/>
    </location>
</feature>
<proteinExistence type="predicted"/>
<keyword evidence="2" id="KW-0472">Membrane</keyword>
<sequence>MTGFEWFLLVVVVIGLPLLIAVVVTLWTLEQARQRQRKNRGPAGAGRISPSRRAVPCPDPAMGGSTEPGSSRQTGASPDGTQDARPDTPATDGRGTPPGTAETRDQSLPAGSAAPDSVTPTSSPAPSESPVSASPEVTDTFGGGSTSS</sequence>
<name>A0A6J4V7J9_9BACT</name>
<organism evidence="3">
    <name type="scientific">uncultured Thermomicrobiales bacterium</name>
    <dbReference type="NCBI Taxonomy" id="1645740"/>
    <lineage>
        <taxon>Bacteria</taxon>
        <taxon>Pseudomonadati</taxon>
        <taxon>Thermomicrobiota</taxon>
        <taxon>Thermomicrobia</taxon>
        <taxon>Thermomicrobiales</taxon>
        <taxon>environmental samples</taxon>
    </lineage>
</organism>
<keyword evidence="2" id="KW-0812">Transmembrane</keyword>
<evidence type="ECO:0000313" key="3">
    <source>
        <dbReference type="EMBL" id="CAA9567637.1"/>
    </source>
</evidence>
<protein>
    <submittedName>
        <fullName evidence="3">Uncharacterized protein</fullName>
    </submittedName>
</protein>
<feature type="compositionally biased region" description="Low complexity" evidence="1">
    <location>
        <begin position="112"/>
        <end position="138"/>
    </location>
</feature>
<evidence type="ECO:0000256" key="1">
    <source>
        <dbReference type="SAM" id="MobiDB-lite"/>
    </source>
</evidence>